<name>A0A0C3PIR0_PHLG1</name>
<feature type="compositionally biased region" description="Polar residues" evidence="1">
    <location>
        <begin position="173"/>
        <end position="192"/>
    </location>
</feature>
<keyword evidence="3" id="KW-1185">Reference proteome</keyword>
<protein>
    <submittedName>
        <fullName evidence="2">Uncharacterized protein</fullName>
    </submittedName>
</protein>
<proteinExistence type="predicted"/>
<feature type="region of interest" description="Disordered" evidence="1">
    <location>
        <begin position="151"/>
        <end position="192"/>
    </location>
</feature>
<accession>A0A0C3PIR0</accession>
<sequence length="192" mass="20957">MIGSVLRDPPRLIAPRTGQHSVRRWRRAQGRRRARTGGLDAGPSTASQQQPRHLWAAVGPSSRLHTSLYQSVSHERDRAPFAPALPLELFSCDRWSQDGASCSVLLCARIRPAKTRSSTAQMCCSSPGRRRTCLTAISRSTAISVALEYQPPSRSSSARAVRSPAHSKAKRPQISSASVVSFRAHTSPSRAH</sequence>
<organism evidence="2 3">
    <name type="scientific">Phlebiopsis gigantea (strain 11061_1 CR5-6)</name>
    <name type="common">White-rot fungus</name>
    <name type="synonym">Peniophora gigantea</name>
    <dbReference type="NCBI Taxonomy" id="745531"/>
    <lineage>
        <taxon>Eukaryota</taxon>
        <taxon>Fungi</taxon>
        <taxon>Dikarya</taxon>
        <taxon>Basidiomycota</taxon>
        <taxon>Agaricomycotina</taxon>
        <taxon>Agaricomycetes</taxon>
        <taxon>Polyporales</taxon>
        <taxon>Phanerochaetaceae</taxon>
        <taxon>Phlebiopsis</taxon>
    </lineage>
</organism>
<feature type="compositionally biased region" description="Basic residues" evidence="1">
    <location>
        <begin position="21"/>
        <end position="35"/>
    </location>
</feature>
<reference evidence="2 3" key="1">
    <citation type="journal article" date="2014" name="PLoS Genet.">
        <title>Analysis of the Phlebiopsis gigantea genome, transcriptome and secretome provides insight into its pioneer colonization strategies of wood.</title>
        <authorList>
            <person name="Hori C."/>
            <person name="Ishida T."/>
            <person name="Igarashi K."/>
            <person name="Samejima M."/>
            <person name="Suzuki H."/>
            <person name="Master E."/>
            <person name="Ferreira P."/>
            <person name="Ruiz-Duenas F.J."/>
            <person name="Held B."/>
            <person name="Canessa P."/>
            <person name="Larrondo L.F."/>
            <person name="Schmoll M."/>
            <person name="Druzhinina I.S."/>
            <person name="Kubicek C.P."/>
            <person name="Gaskell J.A."/>
            <person name="Kersten P."/>
            <person name="St John F."/>
            <person name="Glasner J."/>
            <person name="Sabat G."/>
            <person name="Splinter BonDurant S."/>
            <person name="Syed K."/>
            <person name="Yadav J."/>
            <person name="Mgbeahuruike A.C."/>
            <person name="Kovalchuk A."/>
            <person name="Asiegbu F.O."/>
            <person name="Lackner G."/>
            <person name="Hoffmeister D."/>
            <person name="Rencoret J."/>
            <person name="Gutierrez A."/>
            <person name="Sun H."/>
            <person name="Lindquist E."/>
            <person name="Barry K."/>
            <person name="Riley R."/>
            <person name="Grigoriev I.V."/>
            <person name="Henrissat B."/>
            <person name="Kues U."/>
            <person name="Berka R.M."/>
            <person name="Martinez A.T."/>
            <person name="Covert S.F."/>
            <person name="Blanchette R.A."/>
            <person name="Cullen D."/>
        </authorList>
    </citation>
    <scope>NUCLEOTIDE SEQUENCE [LARGE SCALE GENOMIC DNA]</scope>
    <source>
        <strain evidence="2 3">11061_1 CR5-6</strain>
    </source>
</reference>
<feature type="region of interest" description="Disordered" evidence="1">
    <location>
        <begin position="1"/>
        <end position="52"/>
    </location>
</feature>
<dbReference type="AlphaFoldDB" id="A0A0C3PIR0"/>
<evidence type="ECO:0000313" key="3">
    <source>
        <dbReference type="Proteomes" id="UP000053257"/>
    </source>
</evidence>
<evidence type="ECO:0000313" key="2">
    <source>
        <dbReference type="EMBL" id="KIP05893.1"/>
    </source>
</evidence>
<dbReference type="HOGENOM" id="CLU_1415650_0_0_1"/>
<dbReference type="EMBL" id="KN840531">
    <property type="protein sequence ID" value="KIP05893.1"/>
    <property type="molecule type" value="Genomic_DNA"/>
</dbReference>
<feature type="compositionally biased region" description="Low complexity" evidence="1">
    <location>
        <begin position="151"/>
        <end position="164"/>
    </location>
</feature>
<gene>
    <name evidence="2" type="ORF">PHLGIDRAFT_482469</name>
</gene>
<dbReference type="Proteomes" id="UP000053257">
    <property type="component" value="Unassembled WGS sequence"/>
</dbReference>
<evidence type="ECO:0000256" key="1">
    <source>
        <dbReference type="SAM" id="MobiDB-lite"/>
    </source>
</evidence>